<keyword evidence="2" id="KW-1185">Reference proteome</keyword>
<feature type="non-terminal residue" evidence="1">
    <location>
        <position position="55"/>
    </location>
</feature>
<name>A0A099ZQ47_TINGU</name>
<protein>
    <submittedName>
        <fullName evidence="1">Uncharacterized protein</fullName>
    </submittedName>
</protein>
<gene>
    <name evidence="1" type="ORF">N309_15342</name>
</gene>
<dbReference type="Proteomes" id="UP000053641">
    <property type="component" value="Unassembled WGS sequence"/>
</dbReference>
<dbReference type="AlphaFoldDB" id="A0A099ZQ47"/>
<evidence type="ECO:0000313" key="2">
    <source>
        <dbReference type="Proteomes" id="UP000053641"/>
    </source>
</evidence>
<organism evidence="1 2">
    <name type="scientific">Tinamus guttatus</name>
    <name type="common">White-throated tinamou</name>
    <dbReference type="NCBI Taxonomy" id="94827"/>
    <lineage>
        <taxon>Eukaryota</taxon>
        <taxon>Metazoa</taxon>
        <taxon>Chordata</taxon>
        <taxon>Craniata</taxon>
        <taxon>Vertebrata</taxon>
        <taxon>Euteleostomi</taxon>
        <taxon>Archelosauria</taxon>
        <taxon>Archosauria</taxon>
        <taxon>Dinosauria</taxon>
        <taxon>Saurischia</taxon>
        <taxon>Theropoda</taxon>
        <taxon>Coelurosauria</taxon>
        <taxon>Aves</taxon>
        <taxon>Palaeognathae</taxon>
        <taxon>Tinamiformes</taxon>
        <taxon>Tinamidae</taxon>
        <taxon>Tinamus</taxon>
    </lineage>
</organism>
<reference evidence="1 2" key="1">
    <citation type="submission" date="2014-06" db="EMBL/GenBank/DDBJ databases">
        <title>Genome evolution of avian class.</title>
        <authorList>
            <person name="Zhang G."/>
            <person name="Li C."/>
        </authorList>
    </citation>
    <scope>NUCLEOTIDE SEQUENCE [LARGE SCALE GENOMIC DNA]</scope>
    <source>
        <strain evidence="1">BGI_N309</strain>
    </source>
</reference>
<evidence type="ECO:0000313" key="1">
    <source>
        <dbReference type="EMBL" id="KGL84514.1"/>
    </source>
</evidence>
<sequence length="55" mass="6586">NGLKLRQGRFTLDIRENFHMERGVKHWNRLPREMLKSLSLAAFKKHIDEALRDIV</sequence>
<proteinExistence type="predicted"/>
<feature type="non-terminal residue" evidence="1">
    <location>
        <position position="1"/>
    </location>
</feature>
<dbReference type="EMBL" id="KL897439">
    <property type="protein sequence ID" value="KGL84514.1"/>
    <property type="molecule type" value="Genomic_DNA"/>
</dbReference>
<accession>A0A099ZQ47</accession>